<dbReference type="PANTHER" id="PTHR12469:SF2">
    <property type="entry name" value="SUCCINATE DEHYDROGENASE ASSEMBLY FACTOR 2, MITOCHONDRIAL"/>
    <property type="match status" value="1"/>
</dbReference>
<evidence type="ECO:0000256" key="2">
    <source>
        <dbReference type="ARBA" id="ARBA00023186"/>
    </source>
</evidence>
<dbReference type="InterPro" id="IPR005631">
    <property type="entry name" value="SDH"/>
</dbReference>
<dbReference type="HAMAP" id="MF_03057">
    <property type="entry name" value="SDHAF2"/>
    <property type="match status" value="1"/>
</dbReference>
<keyword evidence="2 3" id="KW-0143">Chaperone</keyword>
<evidence type="ECO:0000313" key="6">
    <source>
        <dbReference type="Proteomes" id="UP001497453"/>
    </source>
</evidence>
<evidence type="ECO:0000256" key="3">
    <source>
        <dbReference type="HAMAP-Rule" id="MF_03057"/>
    </source>
</evidence>
<dbReference type="Pfam" id="PF03937">
    <property type="entry name" value="Sdh5"/>
    <property type="match status" value="1"/>
</dbReference>
<evidence type="ECO:0000256" key="1">
    <source>
        <dbReference type="ARBA" id="ARBA00023128"/>
    </source>
</evidence>
<comment type="subcellular location">
    <subcellularLocation>
        <location evidence="3">Mitochondrion matrix</location>
    </subcellularLocation>
</comment>
<dbReference type="Proteomes" id="UP001497453">
    <property type="component" value="Chromosome 11"/>
</dbReference>
<reference evidence="6" key="1">
    <citation type="submission" date="2024-04" db="EMBL/GenBank/DDBJ databases">
        <authorList>
            <person name="Shaw F."/>
            <person name="Minotto A."/>
        </authorList>
    </citation>
    <scope>NUCLEOTIDE SEQUENCE [LARGE SCALE GENOMIC DNA]</scope>
</reference>
<name>A0ABP1CVE0_9APHY</name>
<dbReference type="InterPro" id="IPR028882">
    <property type="entry name" value="SDHAF2"/>
</dbReference>
<sequence>MSRQVATRFFQLNLSRPSQRLISCTNFLRSSQQAELKDPWPLPHSPKHMESTTSPADSPPPPRLERYNETTERMRARLVYQSRKRGMLENDLLLSTFAGEKLGSMDREELAEFDRLMDEPDWDIYYWATEKKVPPERWQNSPLLEKLRAHSCSE</sequence>
<evidence type="ECO:0000256" key="4">
    <source>
        <dbReference type="SAM" id="MobiDB-lite"/>
    </source>
</evidence>
<keyword evidence="6" id="KW-1185">Reference proteome</keyword>
<comment type="similarity">
    <text evidence="3">Belongs to the SDHAF2 family.</text>
</comment>
<dbReference type="Gene3D" id="1.10.150.250">
    <property type="entry name" value="Flavinator of succinate dehydrogenase"/>
    <property type="match status" value="1"/>
</dbReference>
<proteinExistence type="inferred from homology"/>
<feature type="region of interest" description="Disordered" evidence="4">
    <location>
        <begin position="35"/>
        <end position="71"/>
    </location>
</feature>
<keyword evidence="1 3" id="KW-0496">Mitochondrion</keyword>
<dbReference type="PANTHER" id="PTHR12469">
    <property type="entry name" value="PROTEIN EMI5 HOMOLOG, MITOCHONDRIAL"/>
    <property type="match status" value="1"/>
</dbReference>
<dbReference type="InterPro" id="IPR036714">
    <property type="entry name" value="SDH_sf"/>
</dbReference>
<gene>
    <name evidence="5" type="ORF">GFSPODELE1_LOCUS2775</name>
</gene>
<comment type="function">
    <text evidence="3">Plays an essential role in the assembly of succinate dehydrogenase (SDH), an enzyme complex (also referred to as respiratory complex II) that is a component of both the tricarboxylic acid (TCA) cycle and the mitochondrial electron transport chain, and which couples the oxidation of succinate to fumarate with the reduction of ubiquinone (coenzyme Q) to ubiquinol. Required for flavinylation (covalent attachment of FAD) of the flavoprotein subunit of the SDH catalytic dimer.</text>
</comment>
<organism evidence="5 6">
    <name type="scientific">Somion occarium</name>
    <dbReference type="NCBI Taxonomy" id="3059160"/>
    <lineage>
        <taxon>Eukaryota</taxon>
        <taxon>Fungi</taxon>
        <taxon>Dikarya</taxon>
        <taxon>Basidiomycota</taxon>
        <taxon>Agaricomycotina</taxon>
        <taxon>Agaricomycetes</taxon>
        <taxon>Polyporales</taxon>
        <taxon>Cerrenaceae</taxon>
        <taxon>Somion</taxon>
    </lineage>
</organism>
<accession>A0ABP1CVE0</accession>
<comment type="subunit">
    <text evidence="3">Interacts with the flavoprotein subunit within the SDH catalytic dimer.</text>
</comment>
<dbReference type="SUPFAM" id="SSF109910">
    <property type="entry name" value="YgfY-like"/>
    <property type="match status" value="1"/>
</dbReference>
<evidence type="ECO:0000313" key="5">
    <source>
        <dbReference type="EMBL" id="CAL1699640.1"/>
    </source>
</evidence>
<protein>
    <recommendedName>
        <fullName evidence="3">Succinate dehydrogenase assembly factor 2, mitochondrial</fullName>
        <shortName evidence="3">SDH assembly factor 2</shortName>
        <shortName evidence="3">SDHAF2</shortName>
    </recommendedName>
</protein>
<dbReference type="EMBL" id="OZ037954">
    <property type="protein sequence ID" value="CAL1699640.1"/>
    <property type="molecule type" value="Genomic_DNA"/>
</dbReference>